<proteinExistence type="predicted"/>
<evidence type="ECO:0000313" key="5">
    <source>
        <dbReference type="Proteomes" id="UP000472755"/>
    </source>
</evidence>
<reference evidence="2 4" key="2">
    <citation type="submission" date="2019-08" db="EMBL/GenBank/DDBJ databases">
        <title>In-depth cultivation of the pig gut microbiome towards novel bacterial diversity and tailored functional studies.</title>
        <authorList>
            <person name="Wylensek D."/>
            <person name="Hitch T.C.A."/>
            <person name="Clavel T."/>
        </authorList>
    </citation>
    <scope>NUCLEOTIDE SEQUENCE [LARGE SCALE GENOMIC DNA]</scope>
    <source>
        <strain evidence="2 4">WCA3-601-WT-6J</strain>
    </source>
</reference>
<evidence type="ECO:0000313" key="4">
    <source>
        <dbReference type="Proteomes" id="UP000431913"/>
    </source>
</evidence>
<dbReference type="InterPro" id="IPR011330">
    <property type="entry name" value="Glyco_hydro/deAcase_b/a-brl"/>
</dbReference>
<dbReference type="InterPro" id="IPR050248">
    <property type="entry name" value="Polysacc_deacetylase_ArnD"/>
</dbReference>
<accession>A0A6I2U1I9</accession>
<dbReference type="CDD" id="cd10944">
    <property type="entry name" value="CE4_SmPgdA_like"/>
    <property type="match status" value="1"/>
</dbReference>
<feature type="domain" description="NodB homology" evidence="1">
    <location>
        <begin position="75"/>
        <end position="273"/>
    </location>
</feature>
<comment type="caution">
    <text evidence="2">The sequence shown here is derived from an EMBL/GenBank/DDBJ whole genome shotgun (WGS) entry which is preliminary data.</text>
</comment>
<dbReference type="InterPro" id="IPR002509">
    <property type="entry name" value="NODB_dom"/>
</dbReference>
<gene>
    <name evidence="2" type="ORF">FYJ76_05580</name>
    <name evidence="3" type="ORF">GMD59_07220</name>
</gene>
<dbReference type="Pfam" id="PF01522">
    <property type="entry name" value="Polysacc_deac_1"/>
    <property type="match status" value="1"/>
</dbReference>
<dbReference type="GO" id="GO:0005975">
    <property type="term" value="P:carbohydrate metabolic process"/>
    <property type="evidence" value="ECO:0007669"/>
    <property type="project" value="InterPro"/>
</dbReference>
<reference evidence="3 5" key="1">
    <citation type="journal article" date="2019" name="Nat. Med.">
        <title>A library of human gut bacterial isolates paired with longitudinal multiomics data enables mechanistic microbiome research.</title>
        <authorList>
            <person name="Poyet M."/>
            <person name="Groussin M."/>
            <person name="Gibbons S.M."/>
            <person name="Avila-Pacheco J."/>
            <person name="Jiang X."/>
            <person name="Kearney S.M."/>
            <person name="Perrotta A.R."/>
            <person name="Berdy B."/>
            <person name="Zhao S."/>
            <person name="Lieberman T.D."/>
            <person name="Swanson P.K."/>
            <person name="Smith M."/>
            <person name="Roesemann S."/>
            <person name="Alexander J.E."/>
            <person name="Rich S.A."/>
            <person name="Livny J."/>
            <person name="Vlamakis H."/>
            <person name="Clish C."/>
            <person name="Bullock K."/>
            <person name="Deik A."/>
            <person name="Scott J."/>
            <person name="Pierce K.A."/>
            <person name="Xavier R.J."/>
            <person name="Alm E.J."/>
        </authorList>
    </citation>
    <scope>NUCLEOTIDE SEQUENCE [LARGE SCALE GENOMIC DNA]</scope>
    <source>
        <strain evidence="3 5">BIOML-A4</strain>
    </source>
</reference>
<evidence type="ECO:0000313" key="2">
    <source>
        <dbReference type="EMBL" id="MST91412.1"/>
    </source>
</evidence>
<dbReference type="GO" id="GO:0016810">
    <property type="term" value="F:hydrolase activity, acting on carbon-nitrogen (but not peptide) bonds"/>
    <property type="evidence" value="ECO:0007669"/>
    <property type="project" value="InterPro"/>
</dbReference>
<dbReference type="EMBL" id="VUNJ01000004">
    <property type="protein sequence ID" value="MST91412.1"/>
    <property type="molecule type" value="Genomic_DNA"/>
</dbReference>
<dbReference type="Proteomes" id="UP000472755">
    <property type="component" value="Unassembled WGS sequence"/>
</dbReference>
<dbReference type="SUPFAM" id="SSF88713">
    <property type="entry name" value="Glycoside hydrolase/deacetylase"/>
    <property type="match status" value="1"/>
</dbReference>
<evidence type="ECO:0000259" key="1">
    <source>
        <dbReference type="PROSITE" id="PS51677"/>
    </source>
</evidence>
<dbReference type="EMBL" id="WMZU01000009">
    <property type="protein sequence ID" value="MTS27078.1"/>
    <property type="molecule type" value="Genomic_DNA"/>
</dbReference>
<dbReference type="AlphaFoldDB" id="A0A6I2U1I9"/>
<name>A0A6I2U1I9_9FIRM</name>
<sequence>MFDKLKQVRISKRARRGAVLGLCLCAAAGLGMHLLPGGAPVGCTQEDLADTRAVMAVQASVSGSTDAQSGAAADKVVYLTFDDGPSATTESVLDTLKAEGVPATFFVMAADNNEEYLPLLERTVQEGHLIALHTCSHDYKSIYKSPDAYWDDLQKLREKLLPYVPADHEIKWLRFPGGSTNTVSHRYGGSDIMKKLKADAESRGFTYVDWNVCAEDSLGGHPSASTIYNNIIREVGDKNTCVVLMHDTNATKNTAAALPDVIRWFKNAGYRFDTVDHLEKKP</sequence>
<organism evidence="2 4">
    <name type="scientific">Ruthenibacterium lactatiformans</name>
    <dbReference type="NCBI Taxonomy" id="1550024"/>
    <lineage>
        <taxon>Bacteria</taxon>
        <taxon>Bacillati</taxon>
        <taxon>Bacillota</taxon>
        <taxon>Clostridia</taxon>
        <taxon>Eubacteriales</taxon>
        <taxon>Oscillospiraceae</taxon>
        <taxon>Ruthenibacterium</taxon>
    </lineage>
</organism>
<dbReference type="Proteomes" id="UP000431913">
    <property type="component" value="Unassembled WGS sequence"/>
</dbReference>
<dbReference type="PANTHER" id="PTHR10587:SF125">
    <property type="entry name" value="POLYSACCHARIDE DEACETYLASE YHEN-RELATED"/>
    <property type="match status" value="1"/>
</dbReference>
<dbReference type="PROSITE" id="PS51677">
    <property type="entry name" value="NODB"/>
    <property type="match status" value="1"/>
</dbReference>
<dbReference type="PANTHER" id="PTHR10587">
    <property type="entry name" value="GLYCOSYL TRANSFERASE-RELATED"/>
    <property type="match status" value="1"/>
</dbReference>
<dbReference type="Gene3D" id="3.20.20.370">
    <property type="entry name" value="Glycoside hydrolase/deacetylase"/>
    <property type="match status" value="1"/>
</dbReference>
<evidence type="ECO:0000313" key="3">
    <source>
        <dbReference type="EMBL" id="MTS27078.1"/>
    </source>
</evidence>
<protein>
    <submittedName>
        <fullName evidence="2 3">Polysaccharide deacetylase</fullName>
    </submittedName>
</protein>